<keyword evidence="1" id="KW-1133">Transmembrane helix</keyword>
<sequence>MCLRCSSRNARLGIAVLSLIVSMVVIVFVEGLQHKQDQLFVNHICLLQVFASLLLFVGSIKCNRWYFTPWLLIAAVFVYALVYKSLYYWFHILCDTKRSLLIISLLYIISGFWCYFINAVLQDFQEMKRNSKTNAHKFMYNQIIEVI</sequence>
<dbReference type="InParanoid" id="A0A0Q9WH66"/>
<reference evidence="2 3" key="1">
    <citation type="journal article" date="2007" name="Nature">
        <title>Evolution of genes and genomes on the Drosophila phylogeny.</title>
        <authorList>
            <consortium name="Drosophila 12 Genomes Consortium"/>
            <person name="Clark A.G."/>
            <person name="Eisen M.B."/>
            <person name="Smith D.R."/>
            <person name="Bergman C.M."/>
            <person name="Oliver B."/>
            <person name="Markow T.A."/>
            <person name="Kaufman T.C."/>
            <person name="Kellis M."/>
            <person name="Gelbart W."/>
            <person name="Iyer V.N."/>
            <person name="Pollard D.A."/>
            <person name="Sackton T.B."/>
            <person name="Larracuente A.M."/>
            <person name="Singh N.D."/>
            <person name="Abad J.P."/>
            <person name="Abt D.N."/>
            <person name="Adryan B."/>
            <person name="Aguade M."/>
            <person name="Akashi H."/>
            <person name="Anderson W.W."/>
            <person name="Aquadro C.F."/>
            <person name="Ardell D.H."/>
            <person name="Arguello R."/>
            <person name="Artieri C.G."/>
            <person name="Barbash D.A."/>
            <person name="Barker D."/>
            <person name="Barsanti P."/>
            <person name="Batterham P."/>
            <person name="Batzoglou S."/>
            <person name="Begun D."/>
            <person name="Bhutkar A."/>
            <person name="Blanco E."/>
            <person name="Bosak S.A."/>
            <person name="Bradley R.K."/>
            <person name="Brand A.D."/>
            <person name="Brent M.R."/>
            <person name="Brooks A.N."/>
            <person name="Brown R.H."/>
            <person name="Butlin R.K."/>
            <person name="Caggese C."/>
            <person name="Calvi B.R."/>
            <person name="Bernardo de Carvalho A."/>
            <person name="Caspi A."/>
            <person name="Castrezana S."/>
            <person name="Celniker S.E."/>
            <person name="Chang J.L."/>
            <person name="Chapple C."/>
            <person name="Chatterji S."/>
            <person name="Chinwalla A."/>
            <person name="Civetta A."/>
            <person name="Clifton S.W."/>
            <person name="Comeron J.M."/>
            <person name="Costello J.C."/>
            <person name="Coyne J.A."/>
            <person name="Daub J."/>
            <person name="David R.G."/>
            <person name="Delcher A.L."/>
            <person name="Delehaunty K."/>
            <person name="Do C.B."/>
            <person name="Ebling H."/>
            <person name="Edwards K."/>
            <person name="Eickbush T."/>
            <person name="Evans J.D."/>
            <person name="Filipski A."/>
            <person name="Findeiss S."/>
            <person name="Freyhult E."/>
            <person name="Fulton L."/>
            <person name="Fulton R."/>
            <person name="Garcia A.C."/>
            <person name="Gardiner A."/>
            <person name="Garfield D.A."/>
            <person name="Garvin B.E."/>
            <person name="Gibson G."/>
            <person name="Gilbert D."/>
            <person name="Gnerre S."/>
            <person name="Godfrey J."/>
            <person name="Good R."/>
            <person name="Gotea V."/>
            <person name="Gravely B."/>
            <person name="Greenberg A.J."/>
            <person name="Griffiths-Jones S."/>
            <person name="Gross S."/>
            <person name="Guigo R."/>
            <person name="Gustafson E.A."/>
            <person name="Haerty W."/>
            <person name="Hahn M.W."/>
            <person name="Halligan D.L."/>
            <person name="Halpern A.L."/>
            <person name="Halter G.M."/>
            <person name="Han M.V."/>
            <person name="Heger A."/>
            <person name="Hillier L."/>
            <person name="Hinrichs A.S."/>
            <person name="Holmes I."/>
            <person name="Hoskins R.A."/>
            <person name="Hubisz M.J."/>
            <person name="Hultmark D."/>
            <person name="Huntley M.A."/>
            <person name="Jaffe D.B."/>
            <person name="Jagadeeshan S."/>
            <person name="Jeck W.R."/>
            <person name="Johnson J."/>
            <person name="Jones C.D."/>
            <person name="Jordan W.C."/>
            <person name="Karpen G.H."/>
            <person name="Kataoka E."/>
            <person name="Keightley P.D."/>
            <person name="Kheradpour P."/>
            <person name="Kirkness E.F."/>
            <person name="Koerich L.B."/>
            <person name="Kristiansen K."/>
            <person name="Kudrna D."/>
            <person name="Kulathinal R.J."/>
            <person name="Kumar S."/>
            <person name="Kwok R."/>
            <person name="Lander E."/>
            <person name="Langley C.H."/>
            <person name="Lapoint R."/>
            <person name="Lazzaro B.P."/>
            <person name="Lee S.J."/>
            <person name="Levesque L."/>
            <person name="Li R."/>
            <person name="Lin C.F."/>
            <person name="Lin M.F."/>
            <person name="Lindblad-Toh K."/>
            <person name="Llopart A."/>
            <person name="Long M."/>
            <person name="Low L."/>
            <person name="Lozovsky E."/>
            <person name="Lu J."/>
            <person name="Luo M."/>
            <person name="Machado C.A."/>
            <person name="Makalowski W."/>
            <person name="Marzo M."/>
            <person name="Matsuda M."/>
            <person name="Matzkin L."/>
            <person name="McAllister B."/>
            <person name="McBride C.S."/>
            <person name="McKernan B."/>
            <person name="McKernan K."/>
            <person name="Mendez-Lago M."/>
            <person name="Minx P."/>
            <person name="Mollenhauer M.U."/>
            <person name="Montooth K."/>
            <person name="Mount S.M."/>
            <person name="Mu X."/>
            <person name="Myers E."/>
            <person name="Negre B."/>
            <person name="Newfeld S."/>
            <person name="Nielsen R."/>
            <person name="Noor M.A."/>
            <person name="O'Grady P."/>
            <person name="Pachter L."/>
            <person name="Papaceit M."/>
            <person name="Parisi M.J."/>
            <person name="Parisi M."/>
            <person name="Parts L."/>
            <person name="Pedersen J.S."/>
            <person name="Pesole G."/>
            <person name="Phillippy A.M."/>
            <person name="Ponting C.P."/>
            <person name="Pop M."/>
            <person name="Porcelli D."/>
            <person name="Powell J.R."/>
            <person name="Prohaska S."/>
            <person name="Pruitt K."/>
            <person name="Puig M."/>
            <person name="Quesneville H."/>
            <person name="Ram K.R."/>
            <person name="Rand D."/>
            <person name="Rasmussen M.D."/>
            <person name="Reed L.K."/>
            <person name="Reenan R."/>
            <person name="Reily A."/>
            <person name="Remington K.A."/>
            <person name="Rieger T.T."/>
            <person name="Ritchie M.G."/>
            <person name="Robin C."/>
            <person name="Rogers Y.H."/>
            <person name="Rohde C."/>
            <person name="Rozas J."/>
            <person name="Rubenfield M.J."/>
            <person name="Ruiz A."/>
            <person name="Russo S."/>
            <person name="Salzberg S.L."/>
            <person name="Sanchez-Gracia A."/>
            <person name="Saranga D.J."/>
            <person name="Sato H."/>
            <person name="Schaeffer S.W."/>
            <person name="Schatz M.C."/>
            <person name="Schlenke T."/>
            <person name="Schwartz R."/>
            <person name="Segarra C."/>
            <person name="Singh R.S."/>
            <person name="Sirot L."/>
            <person name="Sirota M."/>
            <person name="Sisneros N.B."/>
            <person name="Smith C.D."/>
            <person name="Smith T.F."/>
            <person name="Spieth J."/>
            <person name="Stage D.E."/>
            <person name="Stark A."/>
            <person name="Stephan W."/>
            <person name="Strausberg R.L."/>
            <person name="Strempel S."/>
            <person name="Sturgill D."/>
            <person name="Sutton G."/>
            <person name="Sutton G.G."/>
            <person name="Tao W."/>
            <person name="Teichmann S."/>
            <person name="Tobari Y.N."/>
            <person name="Tomimura Y."/>
            <person name="Tsolas J.M."/>
            <person name="Valente V.L."/>
            <person name="Venter E."/>
            <person name="Venter J.C."/>
            <person name="Vicario S."/>
            <person name="Vieira F.G."/>
            <person name="Vilella A.J."/>
            <person name="Villasante A."/>
            <person name="Walenz B."/>
            <person name="Wang J."/>
            <person name="Wasserman M."/>
            <person name="Watts T."/>
            <person name="Wilson D."/>
            <person name="Wilson R.K."/>
            <person name="Wing R.A."/>
            <person name="Wolfner M.F."/>
            <person name="Wong A."/>
            <person name="Wong G.K."/>
            <person name="Wu C.I."/>
            <person name="Wu G."/>
            <person name="Yamamoto D."/>
            <person name="Yang H.P."/>
            <person name="Yang S.P."/>
            <person name="Yorke J.A."/>
            <person name="Yoshida K."/>
            <person name="Zdobnov E."/>
            <person name="Zhang P."/>
            <person name="Zhang Y."/>
            <person name="Zimin A.V."/>
            <person name="Baldwin J."/>
            <person name="Abdouelleil A."/>
            <person name="Abdulkadir J."/>
            <person name="Abebe A."/>
            <person name="Abera B."/>
            <person name="Abreu J."/>
            <person name="Acer S.C."/>
            <person name="Aftuck L."/>
            <person name="Alexander A."/>
            <person name="An P."/>
            <person name="Anderson E."/>
            <person name="Anderson S."/>
            <person name="Arachi H."/>
            <person name="Azer M."/>
            <person name="Bachantsang P."/>
            <person name="Barry A."/>
            <person name="Bayul T."/>
            <person name="Berlin A."/>
            <person name="Bessette D."/>
            <person name="Bloom T."/>
            <person name="Blye J."/>
            <person name="Boguslavskiy L."/>
            <person name="Bonnet C."/>
            <person name="Boukhgalter B."/>
            <person name="Bourzgui I."/>
            <person name="Brown A."/>
            <person name="Cahill P."/>
            <person name="Channer S."/>
            <person name="Cheshatsang Y."/>
            <person name="Chuda L."/>
            <person name="Citroen M."/>
            <person name="Collymore A."/>
            <person name="Cooke P."/>
            <person name="Costello M."/>
            <person name="D'Aco K."/>
            <person name="Daza R."/>
            <person name="De Haan G."/>
            <person name="DeGray S."/>
            <person name="DeMaso C."/>
            <person name="Dhargay N."/>
            <person name="Dooley K."/>
            <person name="Dooley E."/>
            <person name="Doricent M."/>
            <person name="Dorje P."/>
            <person name="Dorjee K."/>
            <person name="Dupes A."/>
            <person name="Elong R."/>
            <person name="Falk J."/>
            <person name="Farina A."/>
            <person name="Faro S."/>
            <person name="Ferguson D."/>
            <person name="Fisher S."/>
            <person name="Foley C.D."/>
            <person name="Franke A."/>
            <person name="Friedrich D."/>
            <person name="Gadbois L."/>
            <person name="Gearin G."/>
            <person name="Gearin C.R."/>
            <person name="Giannoukos G."/>
            <person name="Goode T."/>
            <person name="Graham J."/>
            <person name="Grandbois E."/>
            <person name="Grewal S."/>
            <person name="Gyaltsen K."/>
            <person name="Hafez N."/>
            <person name="Hagos B."/>
            <person name="Hall J."/>
            <person name="Henson C."/>
            <person name="Hollinger A."/>
            <person name="Honan T."/>
            <person name="Huard M.D."/>
            <person name="Hughes L."/>
            <person name="Hurhula B."/>
            <person name="Husby M.E."/>
            <person name="Kamat A."/>
            <person name="Kanga B."/>
            <person name="Kashin S."/>
            <person name="Khazanovich D."/>
            <person name="Kisner P."/>
            <person name="Lance K."/>
            <person name="Lara M."/>
            <person name="Lee W."/>
            <person name="Lennon N."/>
            <person name="Letendre F."/>
            <person name="LeVine R."/>
            <person name="Lipovsky A."/>
            <person name="Liu X."/>
            <person name="Liu J."/>
            <person name="Liu S."/>
            <person name="Lokyitsang T."/>
            <person name="Lokyitsang Y."/>
            <person name="Lubonja R."/>
            <person name="Lui A."/>
            <person name="MacDonald P."/>
            <person name="Magnisalis V."/>
            <person name="Maru K."/>
            <person name="Matthews C."/>
            <person name="McCusker W."/>
            <person name="McDonough S."/>
            <person name="Mehta T."/>
            <person name="Meldrim J."/>
            <person name="Meneus L."/>
            <person name="Mihai O."/>
            <person name="Mihalev A."/>
            <person name="Mihova T."/>
            <person name="Mittelman R."/>
            <person name="Mlenga V."/>
            <person name="Montmayeur A."/>
            <person name="Mulrain L."/>
            <person name="Navidi A."/>
            <person name="Naylor J."/>
            <person name="Negash T."/>
            <person name="Nguyen T."/>
            <person name="Nguyen N."/>
            <person name="Nicol R."/>
            <person name="Norbu C."/>
            <person name="Norbu N."/>
            <person name="Novod N."/>
            <person name="O'Neill B."/>
            <person name="Osman S."/>
            <person name="Markiewicz E."/>
            <person name="Oyono O.L."/>
            <person name="Patti C."/>
            <person name="Phunkhang P."/>
            <person name="Pierre F."/>
            <person name="Priest M."/>
            <person name="Raghuraman S."/>
            <person name="Rege F."/>
            <person name="Reyes R."/>
            <person name="Rise C."/>
            <person name="Rogov P."/>
            <person name="Ross K."/>
            <person name="Ryan E."/>
            <person name="Settipalli S."/>
            <person name="Shea T."/>
            <person name="Sherpa N."/>
            <person name="Shi L."/>
            <person name="Shih D."/>
            <person name="Sparrow T."/>
            <person name="Spaulding J."/>
            <person name="Stalker J."/>
            <person name="Stange-Thomann N."/>
            <person name="Stavropoulos S."/>
            <person name="Stone C."/>
            <person name="Strader C."/>
            <person name="Tesfaye S."/>
            <person name="Thomson T."/>
            <person name="Thoulutsang Y."/>
            <person name="Thoulutsang D."/>
            <person name="Topham K."/>
            <person name="Topping I."/>
            <person name="Tsamla T."/>
            <person name="Vassiliev H."/>
            <person name="Vo A."/>
            <person name="Wangchuk T."/>
            <person name="Wangdi T."/>
            <person name="Weiand M."/>
            <person name="Wilkinson J."/>
            <person name="Wilson A."/>
            <person name="Yadav S."/>
            <person name="Young G."/>
            <person name="Yu Q."/>
            <person name="Zembek L."/>
            <person name="Zhong D."/>
            <person name="Zimmer A."/>
            <person name="Zwirko Z."/>
            <person name="Jaffe D.B."/>
            <person name="Alvarez P."/>
            <person name="Brockman W."/>
            <person name="Butler J."/>
            <person name="Chin C."/>
            <person name="Gnerre S."/>
            <person name="Grabherr M."/>
            <person name="Kleber M."/>
            <person name="Mauceli E."/>
            <person name="MacCallum I."/>
        </authorList>
    </citation>
    <scope>NUCLEOTIDE SEQUENCE [LARGE SCALE GENOMIC DNA]</scope>
    <source>
        <strain evidence="3">Tucson 15010-1051.87</strain>
    </source>
</reference>
<keyword evidence="3" id="KW-1185">Reference proteome</keyword>
<dbReference type="Proteomes" id="UP000008792">
    <property type="component" value="Unassembled WGS sequence"/>
</dbReference>
<dbReference type="KEGG" id="dvi:26530683"/>
<dbReference type="OrthoDB" id="7858086at2759"/>
<keyword evidence="1" id="KW-0472">Membrane</keyword>
<feature type="transmembrane region" description="Helical" evidence="1">
    <location>
        <begin position="102"/>
        <end position="121"/>
    </location>
</feature>
<accession>A0A0Q9WH66</accession>
<proteinExistence type="predicted"/>
<protein>
    <submittedName>
        <fullName evidence="2">Uncharacterized protein</fullName>
    </submittedName>
</protein>
<organism evidence="2 3">
    <name type="scientific">Drosophila virilis</name>
    <name type="common">Fruit fly</name>
    <dbReference type="NCBI Taxonomy" id="7244"/>
    <lineage>
        <taxon>Eukaryota</taxon>
        <taxon>Metazoa</taxon>
        <taxon>Ecdysozoa</taxon>
        <taxon>Arthropoda</taxon>
        <taxon>Hexapoda</taxon>
        <taxon>Insecta</taxon>
        <taxon>Pterygota</taxon>
        <taxon>Neoptera</taxon>
        <taxon>Endopterygota</taxon>
        <taxon>Diptera</taxon>
        <taxon>Brachycera</taxon>
        <taxon>Muscomorpha</taxon>
        <taxon>Ephydroidea</taxon>
        <taxon>Drosophilidae</taxon>
        <taxon>Drosophila</taxon>
    </lineage>
</organism>
<evidence type="ECO:0000313" key="2">
    <source>
        <dbReference type="EMBL" id="KRF80398.1"/>
    </source>
</evidence>
<feature type="transmembrane region" description="Helical" evidence="1">
    <location>
        <begin position="70"/>
        <end position="90"/>
    </location>
</feature>
<dbReference type="EMBL" id="CH940648">
    <property type="protein sequence ID" value="KRF80398.1"/>
    <property type="molecule type" value="Genomic_DNA"/>
</dbReference>
<evidence type="ECO:0000313" key="3">
    <source>
        <dbReference type="Proteomes" id="UP000008792"/>
    </source>
</evidence>
<feature type="transmembrane region" description="Helical" evidence="1">
    <location>
        <begin position="12"/>
        <end position="33"/>
    </location>
</feature>
<feature type="transmembrane region" description="Helical" evidence="1">
    <location>
        <begin position="39"/>
        <end position="58"/>
    </location>
</feature>
<keyword evidence="1" id="KW-0812">Transmembrane</keyword>
<name>A0A0Q9WH66_DROVI</name>
<gene>
    <name evidence="2" type="primary">Dvir\GJ25913</name>
    <name evidence="2" type="ORF">Dvir_GJ25913</name>
</gene>
<dbReference type="AlphaFoldDB" id="A0A0Q9WH66"/>
<evidence type="ECO:0000256" key="1">
    <source>
        <dbReference type="SAM" id="Phobius"/>
    </source>
</evidence>